<proteinExistence type="predicted"/>
<feature type="chain" id="PRO_5040272874" evidence="1">
    <location>
        <begin position="29"/>
        <end position="147"/>
    </location>
</feature>
<evidence type="ECO:0000256" key="1">
    <source>
        <dbReference type="SAM" id="SignalP"/>
    </source>
</evidence>
<feature type="signal peptide" evidence="1">
    <location>
        <begin position="1"/>
        <end position="28"/>
    </location>
</feature>
<keyword evidence="3" id="KW-1185">Reference proteome</keyword>
<organism evidence="2 3">
    <name type="scientific">Bemisia tabaci</name>
    <name type="common">Sweetpotato whitefly</name>
    <name type="synonym">Aleurodes tabaci</name>
    <dbReference type="NCBI Taxonomy" id="7038"/>
    <lineage>
        <taxon>Eukaryota</taxon>
        <taxon>Metazoa</taxon>
        <taxon>Ecdysozoa</taxon>
        <taxon>Arthropoda</taxon>
        <taxon>Hexapoda</taxon>
        <taxon>Insecta</taxon>
        <taxon>Pterygota</taxon>
        <taxon>Neoptera</taxon>
        <taxon>Paraneoptera</taxon>
        <taxon>Hemiptera</taxon>
        <taxon>Sternorrhyncha</taxon>
        <taxon>Aleyrodoidea</taxon>
        <taxon>Aleyrodidae</taxon>
        <taxon>Aleyrodinae</taxon>
        <taxon>Bemisia</taxon>
    </lineage>
</organism>
<protein>
    <submittedName>
        <fullName evidence="2">Uncharacterized protein</fullName>
    </submittedName>
</protein>
<evidence type="ECO:0000313" key="2">
    <source>
        <dbReference type="EMBL" id="CAH0776763.1"/>
    </source>
</evidence>
<dbReference type="Proteomes" id="UP001152759">
    <property type="component" value="Chromosome 8"/>
</dbReference>
<name>A0A9P0CCB7_BEMTA</name>
<evidence type="ECO:0000313" key="3">
    <source>
        <dbReference type="Proteomes" id="UP001152759"/>
    </source>
</evidence>
<accession>A0A9P0CCB7</accession>
<reference evidence="2" key="1">
    <citation type="submission" date="2021-12" db="EMBL/GenBank/DDBJ databases">
        <authorList>
            <person name="King R."/>
        </authorList>
    </citation>
    <scope>NUCLEOTIDE SEQUENCE</scope>
</reference>
<dbReference type="EMBL" id="OU963869">
    <property type="protein sequence ID" value="CAH0776763.1"/>
    <property type="molecule type" value="Genomic_DNA"/>
</dbReference>
<gene>
    <name evidence="2" type="ORF">BEMITA_LOCUS12806</name>
</gene>
<keyword evidence="1" id="KW-0732">Signal</keyword>
<dbReference type="AlphaFoldDB" id="A0A9P0CCB7"/>
<dbReference type="KEGG" id="btab:109032621"/>
<dbReference type="OrthoDB" id="6600486at2759"/>
<sequence>MWAPAGLNSSLLLYVAVLVLCCLSSVWSIMVPSGKLTPIMPAEPLAPGESKFSTPIRRTVLEAAPVYEYTNENPEPAPLDPSYVPYNYKYIRYLKKQSINYVPTNLKVPKYQQKYYQKYAKYPEQKYAKYPEHLRRKFFAYDSKSQH</sequence>